<keyword evidence="1" id="KW-0812">Transmembrane</keyword>
<protein>
    <submittedName>
        <fullName evidence="2">Uncharacterized protein</fullName>
    </submittedName>
</protein>
<sequence length="34" mass="3883">MKKVYYTAATLAAIVVIVLGIPKIYTFFFEPDMK</sequence>
<keyword evidence="1" id="KW-1133">Transmembrane helix</keyword>
<reference evidence="2" key="1">
    <citation type="journal article" date="2014" name="Front. Microbiol.">
        <title>High frequency of phylogenetically diverse reductive dehalogenase-homologous genes in deep subseafloor sedimentary metagenomes.</title>
        <authorList>
            <person name="Kawai M."/>
            <person name="Futagami T."/>
            <person name="Toyoda A."/>
            <person name="Takaki Y."/>
            <person name="Nishi S."/>
            <person name="Hori S."/>
            <person name="Arai W."/>
            <person name="Tsubouchi T."/>
            <person name="Morono Y."/>
            <person name="Uchiyama I."/>
            <person name="Ito T."/>
            <person name="Fujiyama A."/>
            <person name="Inagaki F."/>
            <person name="Takami H."/>
        </authorList>
    </citation>
    <scope>NUCLEOTIDE SEQUENCE</scope>
    <source>
        <strain evidence="2">Expedition CK06-06</strain>
    </source>
</reference>
<name>X0XJB2_9ZZZZ</name>
<evidence type="ECO:0000313" key="2">
    <source>
        <dbReference type="EMBL" id="GAG43244.1"/>
    </source>
</evidence>
<proteinExistence type="predicted"/>
<feature type="non-terminal residue" evidence="2">
    <location>
        <position position="34"/>
    </location>
</feature>
<gene>
    <name evidence="2" type="ORF">S01H1_81503</name>
</gene>
<accession>X0XJB2</accession>
<organism evidence="2">
    <name type="scientific">marine sediment metagenome</name>
    <dbReference type="NCBI Taxonomy" id="412755"/>
    <lineage>
        <taxon>unclassified sequences</taxon>
        <taxon>metagenomes</taxon>
        <taxon>ecological metagenomes</taxon>
    </lineage>
</organism>
<feature type="transmembrane region" description="Helical" evidence="1">
    <location>
        <begin position="6"/>
        <end position="28"/>
    </location>
</feature>
<evidence type="ECO:0000256" key="1">
    <source>
        <dbReference type="SAM" id="Phobius"/>
    </source>
</evidence>
<keyword evidence="1" id="KW-0472">Membrane</keyword>
<comment type="caution">
    <text evidence="2">The sequence shown here is derived from an EMBL/GenBank/DDBJ whole genome shotgun (WGS) entry which is preliminary data.</text>
</comment>
<dbReference type="AlphaFoldDB" id="X0XJB2"/>
<dbReference type="EMBL" id="BARS01055160">
    <property type="protein sequence ID" value="GAG43244.1"/>
    <property type="molecule type" value="Genomic_DNA"/>
</dbReference>